<dbReference type="Proteomes" id="UP000276133">
    <property type="component" value="Unassembled WGS sequence"/>
</dbReference>
<dbReference type="OrthoDB" id="1607513at2759"/>
<feature type="region of interest" description="Disordered" evidence="1">
    <location>
        <begin position="1"/>
        <end position="22"/>
    </location>
</feature>
<evidence type="ECO:0000313" key="2">
    <source>
        <dbReference type="EMBL" id="RNA16713.1"/>
    </source>
</evidence>
<feature type="compositionally biased region" description="Polar residues" evidence="1">
    <location>
        <begin position="1"/>
        <end position="18"/>
    </location>
</feature>
<keyword evidence="3" id="KW-1185">Reference proteome</keyword>
<gene>
    <name evidence="2" type="ORF">BpHYR1_049513</name>
</gene>
<protein>
    <submittedName>
        <fullName evidence="2">Uncharacterized protein</fullName>
    </submittedName>
</protein>
<sequence>MLTDRTNSTNTKTQTSFNQKKRKEIKPRSWVWLHYASKTHRACELIFNCVTSASVSSENLFSNAGLVQNDQRNRIEPSALNVLNNELSILEKNFDPFNYISQLGSGKFLKLYCKFYLAQVHTIRLEKNSYSPNSENSSLYSYPYSANSLLAELVRGKNLHEFHILKKERDFSQFKEWLVKIR</sequence>
<evidence type="ECO:0000313" key="3">
    <source>
        <dbReference type="Proteomes" id="UP000276133"/>
    </source>
</evidence>
<name>A0A3M7QZJ1_BRAPC</name>
<organism evidence="2 3">
    <name type="scientific">Brachionus plicatilis</name>
    <name type="common">Marine rotifer</name>
    <name type="synonym">Brachionus muelleri</name>
    <dbReference type="NCBI Taxonomy" id="10195"/>
    <lineage>
        <taxon>Eukaryota</taxon>
        <taxon>Metazoa</taxon>
        <taxon>Spiralia</taxon>
        <taxon>Gnathifera</taxon>
        <taxon>Rotifera</taxon>
        <taxon>Eurotatoria</taxon>
        <taxon>Monogononta</taxon>
        <taxon>Pseudotrocha</taxon>
        <taxon>Ploima</taxon>
        <taxon>Brachionidae</taxon>
        <taxon>Brachionus</taxon>
    </lineage>
</organism>
<comment type="caution">
    <text evidence="2">The sequence shown here is derived from an EMBL/GenBank/DDBJ whole genome shotgun (WGS) entry which is preliminary data.</text>
</comment>
<proteinExistence type="predicted"/>
<evidence type="ECO:0000256" key="1">
    <source>
        <dbReference type="SAM" id="MobiDB-lite"/>
    </source>
</evidence>
<reference evidence="2 3" key="1">
    <citation type="journal article" date="2018" name="Sci. Rep.">
        <title>Genomic signatures of local adaptation to the degree of environmental predictability in rotifers.</title>
        <authorList>
            <person name="Franch-Gras L."/>
            <person name="Hahn C."/>
            <person name="Garcia-Roger E.M."/>
            <person name="Carmona M.J."/>
            <person name="Serra M."/>
            <person name="Gomez A."/>
        </authorList>
    </citation>
    <scope>NUCLEOTIDE SEQUENCE [LARGE SCALE GENOMIC DNA]</scope>
    <source>
        <strain evidence="2">HYR1</strain>
    </source>
</reference>
<dbReference type="EMBL" id="REGN01004648">
    <property type="protein sequence ID" value="RNA16713.1"/>
    <property type="molecule type" value="Genomic_DNA"/>
</dbReference>
<accession>A0A3M7QZJ1</accession>
<dbReference type="AlphaFoldDB" id="A0A3M7QZJ1"/>